<evidence type="ECO:0000313" key="8">
    <source>
        <dbReference type="EMBL" id="MFC3454076.1"/>
    </source>
</evidence>
<evidence type="ECO:0000256" key="4">
    <source>
        <dbReference type="ARBA" id="ARBA00022898"/>
    </source>
</evidence>
<evidence type="ECO:0000256" key="3">
    <source>
        <dbReference type="ARBA" id="ARBA00022793"/>
    </source>
</evidence>
<evidence type="ECO:0000256" key="1">
    <source>
        <dbReference type="ARBA" id="ARBA00001933"/>
    </source>
</evidence>
<dbReference type="RefSeq" id="WP_378243268.1">
    <property type="nucleotide sequence ID" value="NZ_JBHRWK010000059.1"/>
</dbReference>
<evidence type="ECO:0000256" key="7">
    <source>
        <dbReference type="RuleBase" id="RU000382"/>
    </source>
</evidence>
<keyword evidence="5" id="KW-0045">Antibiotic biosynthesis</keyword>
<dbReference type="InterPro" id="IPR015421">
    <property type="entry name" value="PyrdxlP-dep_Trfase_major"/>
</dbReference>
<evidence type="ECO:0000256" key="5">
    <source>
        <dbReference type="ARBA" id="ARBA00023194"/>
    </source>
</evidence>
<protein>
    <submittedName>
        <fullName evidence="8">Pyridoxal phosphate-dependent decarboxylase family protein</fullName>
    </submittedName>
</protein>
<dbReference type="InterPro" id="IPR015422">
    <property type="entry name" value="PyrdxlP-dep_Trfase_small"/>
</dbReference>
<keyword evidence="4 7" id="KW-0663">Pyridoxal phosphate</keyword>
<dbReference type="InterPro" id="IPR010977">
    <property type="entry name" value="Aromatic_deC"/>
</dbReference>
<proteinExistence type="inferred from homology"/>
<keyword evidence="9" id="KW-1185">Reference proteome</keyword>
<reference evidence="9" key="1">
    <citation type="journal article" date="2019" name="Int. J. Syst. Evol. Microbiol.">
        <title>The Global Catalogue of Microorganisms (GCM) 10K type strain sequencing project: providing services to taxonomists for standard genome sequencing and annotation.</title>
        <authorList>
            <consortium name="The Broad Institute Genomics Platform"/>
            <consortium name="The Broad Institute Genome Sequencing Center for Infectious Disease"/>
            <person name="Wu L."/>
            <person name="Ma J."/>
        </authorList>
    </citation>
    <scope>NUCLEOTIDE SEQUENCE [LARGE SCALE GENOMIC DNA]</scope>
    <source>
        <strain evidence="9">CGMCC 4.7676</strain>
    </source>
</reference>
<dbReference type="Pfam" id="PF00282">
    <property type="entry name" value="Pyridoxal_deC"/>
    <property type="match status" value="1"/>
</dbReference>
<dbReference type="Gene3D" id="3.90.1150.10">
    <property type="entry name" value="Aspartate Aminotransferase, domain 1"/>
    <property type="match status" value="1"/>
</dbReference>
<comment type="cofactor">
    <cofactor evidence="1 7">
        <name>pyridoxal 5'-phosphate</name>
        <dbReference type="ChEBI" id="CHEBI:597326"/>
    </cofactor>
</comment>
<dbReference type="PRINTS" id="PR00800">
    <property type="entry name" value="YHDCRBOXLASE"/>
</dbReference>
<dbReference type="InterPro" id="IPR015424">
    <property type="entry name" value="PyrdxlP-dep_Trfase"/>
</dbReference>
<dbReference type="PANTHER" id="PTHR11999:SF70">
    <property type="entry name" value="MIP05841P"/>
    <property type="match status" value="1"/>
</dbReference>
<dbReference type="Gene3D" id="1.20.1340.10">
    <property type="entry name" value="dopa decarboxylase, N-terminal domain"/>
    <property type="match status" value="1"/>
</dbReference>
<dbReference type="PANTHER" id="PTHR11999">
    <property type="entry name" value="GROUP II PYRIDOXAL-5-PHOSPHATE DECARBOXYLASE"/>
    <property type="match status" value="1"/>
</dbReference>
<evidence type="ECO:0000256" key="2">
    <source>
        <dbReference type="ARBA" id="ARBA00009533"/>
    </source>
</evidence>
<evidence type="ECO:0000256" key="6">
    <source>
        <dbReference type="ARBA" id="ARBA00023239"/>
    </source>
</evidence>
<dbReference type="SUPFAM" id="SSF53383">
    <property type="entry name" value="PLP-dependent transferases"/>
    <property type="match status" value="1"/>
</dbReference>
<comment type="similarity">
    <text evidence="2 7">Belongs to the group II decarboxylase family.</text>
</comment>
<name>A0ABV7P4Q4_9PSEU</name>
<keyword evidence="3" id="KW-0210">Decarboxylase</keyword>
<comment type="caution">
    <text evidence="8">The sequence shown here is derived from an EMBL/GenBank/DDBJ whole genome shotgun (WGS) entry which is preliminary data.</text>
</comment>
<dbReference type="Gene3D" id="3.40.640.10">
    <property type="entry name" value="Type I PLP-dependent aspartate aminotransferase-like (Major domain)"/>
    <property type="match status" value="1"/>
</dbReference>
<dbReference type="Proteomes" id="UP001595645">
    <property type="component" value="Unassembled WGS sequence"/>
</dbReference>
<accession>A0ABV7P4Q4</accession>
<gene>
    <name evidence="8" type="ORF">ACFOSH_31970</name>
</gene>
<dbReference type="EMBL" id="JBHRWK010000059">
    <property type="protein sequence ID" value="MFC3454076.1"/>
    <property type="molecule type" value="Genomic_DNA"/>
</dbReference>
<sequence length="485" mass="52360">MHRSQHSIEGPLAVEPDDFRRELVRTAHWVADYLEAMPESPVTRPLPDQHRRRLSASPLRDGGQALPEFLDFIKTDVAPYPGGNGHPAFFAWITTPPAPIGILAHLVGATLNASCGYGENALVDLERGAVRALADLAGLPQGTGGVLTSGGSMANLLCLAAARTWFLASRDATDGVAHDDIHARLVCYQSTETHMSVTKAARTIGLPPSRIRHVPVTADLRMDPGRLRAAVEADLVAGLLPFCVVSNLGTVGTGAIDPLPEITRVCREHGLWHHGDGAYGGLGSAHPDLAPHYEGVAELDSLTVDPHKVLNVPIACGAALVTDAGRLRAAFSTRASYLDGNDEWPWLSESTLELTRPGGRALSVWAILHQLGRDGVRDLLEHYLSHARLLRELIRERPDLELITDGPWAITCFRYSPSSFDGDLDVLTTRIARELQDGGKTFLATVRVHGTLTLRASVCGHRTTKADVETLVAEVTRIGERLTAH</sequence>
<keyword evidence="6 7" id="KW-0456">Lyase</keyword>
<evidence type="ECO:0000313" key="9">
    <source>
        <dbReference type="Proteomes" id="UP001595645"/>
    </source>
</evidence>
<dbReference type="InterPro" id="IPR002129">
    <property type="entry name" value="PyrdxlP-dep_de-COase"/>
</dbReference>
<organism evidence="8 9">
    <name type="scientific">Amycolatopsis speibonae</name>
    <dbReference type="NCBI Taxonomy" id="1450224"/>
    <lineage>
        <taxon>Bacteria</taxon>
        <taxon>Bacillati</taxon>
        <taxon>Actinomycetota</taxon>
        <taxon>Actinomycetes</taxon>
        <taxon>Pseudonocardiales</taxon>
        <taxon>Pseudonocardiaceae</taxon>
        <taxon>Amycolatopsis</taxon>
    </lineage>
</organism>